<feature type="transmembrane region" description="Helical" evidence="5">
    <location>
        <begin position="71"/>
        <end position="93"/>
    </location>
</feature>
<evidence type="ECO:0000256" key="1">
    <source>
        <dbReference type="ARBA" id="ARBA00004141"/>
    </source>
</evidence>
<organism evidence="7 8">
    <name type="scientific">Streptomyces humicola</name>
    <dbReference type="NCBI Taxonomy" id="2953240"/>
    <lineage>
        <taxon>Bacteria</taxon>
        <taxon>Bacillati</taxon>
        <taxon>Actinomycetota</taxon>
        <taxon>Actinomycetes</taxon>
        <taxon>Kitasatosporales</taxon>
        <taxon>Streptomycetaceae</taxon>
        <taxon>Streptomyces</taxon>
    </lineage>
</organism>
<keyword evidence="4 5" id="KW-0472">Membrane</keyword>
<evidence type="ECO:0000313" key="7">
    <source>
        <dbReference type="EMBL" id="MCQ4085160.1"/>
    </source>
</evidence>
<dbReference type="EMBL" id="JANFNG010000055">
    <property type="protein sequence ID" value="MCQ4085160.1"/>
    <property type="molecule type" value="Genomic_DNA"/>
</dbReference>
<comment type="caution">
    <text evidence="7">The sequence shown here is derived from an EMBL/GenBank/DDBJ whole genome shotgun (WGS) entry which is preliminary data.</text>
</comment>
<evidence type="ECO:0000256" key="5">
    <source>
        <dbReference type="SAM" id="Phobius"/>
    </source>
</evidence>
<evidence type="ECO:0000256" key="4">
    <source>
        <dbReference type="ARBA" id="ARBA00023136"/>
    </source>
</evidence>
<accession>A0ABT1Q8K4</accession>
<evidence type="ECO:0000256" key="2">
    <source>
        <dbReference type="ARBA" id="ARBA00022692"/>
    </source>
</evidence>
<protein>
    <submittedName>
        <fullName evidence="7">Ferric reductase-like transmembrane domain-containing protein</fullName>
    </submittedName>
</protein>
<reference evidence="7" key="1">
    <citation type="submission" date="2022-06" db="EMBL/GenBank/DDBJ databases">
        <title>Draft genome sequence of Streptomyces sp. RB6PN25 isolated from peat swamp forest in Thailand.</title>
        <authorList>
            <person name="Duangmal K."/>
            <person name="Klaysubun C."/>
        </authorList>
    </citation>
    <scope>NUCLEOTIDE SEQUENCE</scope>
    <source>
        <strain evidence="7">RB6PN25</strain>
    </source>
</reference>
<keyword evidence="8" id="KW-1185">Reference proteome</keyword>
<dbReference type="RefSeq" id="WP_255924284.1">
    <property type="nucleotide sequence ID" value="NZ_JANFNG010000055.1"/>
</dbReference>
<dbReference type="Pfam" id="PF01794">
    <property type="entry name" value="Ferric_reduct"/>
    <property type="match status" value="1"/>
</dbReference>
<comment type="subcellular location">
    <subcellularLocation>
        <location evidence="1">Membrane</location>
        <topology evidence="1">Multi-pass membrane protein</topology>
    </subcellularLocation>
</comment>
<proteinExistence type="predicted"/>
<dbReference type="InterPro" id="IPR013130">
    <property type="entry name" value="Fe3_Rdtase_TM_dom"/>
</dbReference>
<evidence type="ECO:0000313" key="8">
    <source>
        <dbReference type="Proteomes" id="UP001057702"/>
    </source>
</evidence>
<feature type="transmembrane region" description="Helical" evidence="5">
    <location>
        <begin position="168"/>
        <end position="189"/>
    </location>
</feature>
<evidence type="ECO:0000259" key="6">
    <source>
        <dbReference type="Pfam" id="PF01794"/>
    </source>
</evidence>
<dbReference type="Proteomes" id="UP001057702">
    <property type="component" value="Unassembled WGS sequence"/>
</dbReference>
<name>A0ABT1Q8K4_9ACTN</name>
<evidence type="ECO:0000256" key="3">
    <source>
        <dbReference type="ARBA" id="ARBA00022989"/>
    </source>
</evidence>
<keyword evidence="2 5" id="KW-0812">Transmembrane</keyword>
<sequence length="204" mass="22160">MPMPSLPVPGSPGAARVQHIAYDEGVHKIARLAALLAYALMVATVVFGVLLRTRFAQRHIRRQTLYGAHMVLALTAVVFSLVHGLTFIYQPVWRIALVNLVVPFVGGVQKVPVGFGVLGLELALAVGVSVWAQRRLGYRRWLRLHQGAYVAFLLVWLHIITVNPEPRTLSLVGMGVAAGAGACFLLFTLRLLPADRLTPAEGDA</sequence>
<gene>
    <name evidence="7" type="ORF">NGB36_32515</name>
</gene>
<feature type="transmembrane region" description="Helical" evidence="5">
    <location>
        <begin position="29"/>
        <end position="51"/>
    </location>
</feature>
<feature type="domain" description="Ferric oxidoreductase" evidence="6">
    <location>
        <begin position="34"/>
        <end position="155"/>
    </location>
</feature>
<feature type="transmembrane region" description="Helical" evidence="5">
    <location>
        <begin position="113"/>
        <end position="132"/>
    </location>
</feature>
<feature type="transmembrane region" description="Helical" evidence="5">
    <location>
        <begin position="144"/>
        <end position="162"/>
    </location>
</feature>
<keyword evidence="3 5" id="KW-1133">Transmembrane helix</keyword>